<keyword evidence="2 4" id="KW-0560">Oxidoreductase</keyword>
<dbReference type="InterPro" id="IPR006139">
    <property type="entry name" value="D-isomer_2_OHA_DH_cat_dom"/>
</dbReference>
<evidence type="ECO:0000256" key="2">
    <source>
        <dbReference type="ARBA" id="ARBA00023002"/>
    </source>
</evidence>
<evidence type="ECO:0000259" key="5">
    <source>
        <dbReference type="Pfam" id="PF00389"/>
    </source>
</evidence>
<evidence type="ECO:0000256" key="1">
    <source>
        <dbReference type="ARBA" id="ARBA00005854"/>
    </source>
</evidence>
<name>A0ABY4FNM7_9MICO</name>
<evidence type="ECO:0000313" key="7">
    <source>
        <dbReference type="EMBL" id="UOQ57871.1"/>
    </source>
</evidence>
<feature type="domain" description="D-isomer specific 2-hydroxyacid dehydrogenase catalytic" evidence="5">
    <location>
        <begin position="62"/>
        <end position="309"/>
    </location>
</feature>
<comment type="similarity">
    <text evidence="1 4">Belongs to the D-isomer specific 2-hydroxyacid dehydrogenase family.</text>
</comment>
<evidence type="ECO:0000313" key="8">
    <source>
        <dbReference type="Proteomes" id="UP000831786"/>
    </source>
</evidence>
<dbReference type="InterPro" id="IPR036291">
    <property type="entry name" value="NAD(P)-bd_dom_sf"/>
</dbReference>
<reference evidence="7 8" key="1">
    <citation type="submission" date="2022-04" db="EMBL/GenBank/DDBJ databases">
        <title>Leucobacter sp. isolated from rhizosphere of garlic.</title>
        <authorList>
            <person name="Won M."/>
            <person name="Lee C.-M."/>
            <person name="Woen H.-Y."/>
            <person name="Kwon S.-W."/>
        </authorList>
    </citation>
    <scope>NUCLEOTIDE SEQUENCE [LARGE SCALE GENOMIC DNA]</scope>
    <source>
        <strain evidence="7 8">H21R-40</strain>
    </source>
</reference>
<dbReference type="InterPro" id="IPR050857">
    <property type="entry name" value="D-2-hydroxyacid_DH"/>
</dbReference>
<keyword evidence="3" id="KW-0520">NAD</keyword>
<proteinExistence type="inferred from homology"/>
<dbReference type="Proteomes" id="UP000831786">
    <property type="component" value="Chromosome"/>
</dbReference>
<organism evidence="7 8">
    <name type="scientific">Leucobacter allii</name>
    <dbReference type="NCBI Taxonomy" id="2932247"/>
    <lineage>
        <taxon>Bacteria</taxon>
        <taxon>Bacillati</taxon>
        <taxon>Actinomycetota</taxon>
        <taxon>Actinomycetes</taxon>
        <taxon>Micrococcales</taxon>
        <taxon>Microbacteriaceae</taxon>
        <taxon>Leucobacter</taxon>
    </lineage>
</organism>
<dbReference type="Pfam" id="PF00389">
    <property type="entry name" value="2-Hacid_dh"/>
    <property type="match status" value="1"/>
</dbReference>
<dbReference type="Gene3D" id="3.40.50.720">
    <property type="entry name" value="NAD(P)-binding Rossmann-like Domain"/>
    <property type="match status" value="2"/>
</dbReference>
<dbReference type="EMBL" id="CP095045">
    <property type="protein sequence ID" value="UOQ57871.1"/>
    <property type="molecule type" value="Genomic_DNA"/>
</dbReference>
<dbReference type="Pfam" id="PF02826">
    <property type="entry name" value="2-Hacid_dh_C"/>
    <property type="match status" value="1"/>
</dbReference>
<dbReference type="SUPFAM" id="SSF51735">
    <property type="entry name" value="NAD(P)-binding Rossmann-fold domains"/>
    <property type="match status" value="1"/>
</dbReference>
<keyword evidence="8" id="KW-1185">Reference proteome</keyword>
<sequence>MIAARERILVTPRSLTSAGLENVPELAPLIEAGYELLPGPPGRTPDETELSDLLSQDVVGYLAGVEPVSAEALRSAPALRVISRNGVGTDAIDMSAAAAAGIAVEVARAANAPGVAELTVLHMLAALRDFDGAVAAVRAGEWDRTRGGELGNRTVGIVGLGAIGRTVAAVAASFGADVLASDPFVEQSSLARMVDTAELFSSSDVITLHSPPGDRPLVDADALRALRHGAILINTARSSLVDDAAVLDALESGRLGAYAVDAFDAEPPALTPLLRHPRCRPTPHLGGFTEESMHRAVSLAVDNLLRGLGSEAA</sequence>
<feature type="domain" description="D-isomer specific 2-hydroxyacid dehydrogenase NAD-binding" evidence="6">
    <location>
        <begin position="122"/>
        <end position="286"/>
    </location>
</feature>
<dbReference type="PANTHER" id="PTHR42789:SF1">
    <property type="entry name" value="D-ISOMER SPECIFIC 2-HYDROXYACID DEHYDROGENASE FAMILY PROTEIN (AFU_ORTHOLOGUE AFUA_6G10090)"/>
    <property type="match status" value="1"/>
</dbReference>
<dbReference type="InterPro" id="IPR006140">
    <property type="entry name" value="D-isomer_DH_NAD-bd"/>
</dbReference>
<protein>
    <submittedName>
        <fullName evidence="7">Oxidoreductase</fullName>
    </submittedName>
</protein>
<dbReference type="RefSeq" id="WP_244728780.1">
    <property type="nucleotide sequence ID" value="NZ_CP095045.1"/>
</dbReference>
<evidence type="ECO:0000256" key="4">
    <source>
        <dbReference type="RuleBase" id="RU003719"/>
    </source>
</evidence>
<dbReference type="PANTHER" id="PTHR42789">
    <property type="entry name" value="D-ISOMER SPECIFIC 2-HYDROXYACID DEHYDROGENASE FAMILY PROTEIN (AFU_ORTHOLOGUE AFUA_6G10090)"/>
    <property type="match status" value="1"/>
</dbReference>
<evidence type="ECO:0000256" key="3">
    <source>
        <dbReference type="ARBA" id="ARBA00023027"/>
    </source>
</evidence>
<gene>
    <name evidence="7" type="ORF">MUN78_03270</name>
</gene>
<dbReference type="SUPFAM" id="SSF52283">
    <property type="entry name" value="Formate/glycerate dehydrogenase catalytic domain-like"/>
    <property type="match status" value="1"/>
</dbReference>
<evidence type="ECO:0000259" key="6">
    <source>
        <dbReference type="Pfam" id="PF02826"/>
    </source>
</evidence>
<accession>A0ABY4FNM7</accession>